<gene>
    <name evidence="1" type="ORF">L873DRAFT_108928</name>
</gene>
<proteinExistence type="predicted"/>
<dbReference type="AlphaFoldDB" id="A0A3N4J7Y1"/>
<organism evidence="1 2">
    <name type="scientific">Choiromyces venosus 120613-1</name>
    <dbReference type="NCBI Taxonomy" id="1336337"/>
    <lineage>
        <taxon>Eukaryota</taxon>
        <taxon>Fungi</taxon>
        <taxon>Dikarya</taxon>
        <taxon>Ascomycota</taxon>
        <taxon>Pezizomycotina</taxon>
        <taxon>Pezizomycetes</taxon>
        <taxon>Pezizales</taxon>
        <taxon>Tuberaceae</taxon>
        <taxon>Choiromyces</taxon>
    </lineage>
</organism>
<reference evidence="1 2" key="1">
    <citation type="journal article" date="2018" name="Nat. Ecol. Evol.">
        <title>Pezizomycetes genomes reveal the molecular basis of ectomycorrhizal truffle lifestyle.</title>
        <authorList>
            <person name="Murat C."/>
            <person name="Payen T."/>
            <person name="Noel B."/>
            <person name="Kuo A."/>
            <person name="Morin E."/>
            <person name="Chen J."/>
            <person name="Kohler A."/>
            <person name="Krizsan K."/>
            <person name="Balestrini R."/>
            <person name="Da Silva C."/>
            <person name="Montanini B."/>
            <person name="Hainaut M."/>
            <person name="Levati E."/>
            <person name="Barry K.W."/>
            <person name="Belfiori B."/>
            <person name="Cichocki N."/>
            <person name="Clum A."/>
            <person name="Dockter R.B."/>
            <person name="Fauchery L."/>
            <person name="Guy J."/>
            <person name="Iotti M."/>
            <person name="Le Tacon F."/>
            <person name="Lindquist E.A."/>
            <person name="Lipzen A."/>
            <person name="Malagnac F."/>
            <person name="Mello A."/>
            <person name="Molinier V."/>
            <person name="Miyauchi S."/>
            <person name="Poulain J."/>
            <person name="Riccioni C."/>
            <person name="Rubini A."/>
            <person name="Sitrit Y."/>
            <person name="Splivallo R."/>
            <person name="Traeger S."/>
            <person name="Wang M."/>
            <person name="Zifcakova L."/>
            <person name="Wipf D."/>
            <person name="Zambonelli A."/>
            <person name="Paolocci F."/>
            <person name="Nowrousian M."/>
            <person name="Ottonello S."/>
            <person name="Baldrian P."/>
            <person name="Spatafora J.W."/>
            <person name="Henrissat B."/>
            <person name="Nagy L.G."/>
            <person name="Aury J.M."/>
            <person name="Wincker P."/>
            <person name="Grigoriev I.V."/>
            <person name="Bonfante P."/>
            <person name="Martin F.M."/>
        </authorList>
    </citation>
    <scope>NUCLEOTIDE SEQUENCE [LARGE SCALE GENOMIC DNA]</scope>
    <source>
        <strain evidence="1 2">120613-1</strain>
    </source>
</reference>
<evidence type="ECO:0000313" key="1">
    <source>
        <dbReference type="EMBL" id="RPA93118.1"/>
    </source>
</evidence>
<name>A0A3N4J7Y1_9PEZI</name>
<evidence type="ECO:0000313" key="2">
    <source>
        <dbReference type="Proteomes" id="UP000276215"/>
    </source>
</evidence>
<sequence>MCGHNFRPVRGIVMSADMQNIANRVIYHGDLTRTVVKCQNSRSQMITRDLVDPTWDNEFTTE</sequence>
<dbReference type="Proteomes" id="UP000276215">
    <property type="component" value="Unassembled WGS sequence"/>
</dbReference>
<keyword evidence="2" id="KW-1185">Reference proteome</keyword>
<protein>
    <submittedName>
        <fullName evidence="1">Uncharacterized protein</fullName>
    </submittedName>
</protein>
<accession>A0A3N4J7Y1</accession>
<dbReference type="EMBL" id="ML120460">
    <property type="protein sequence ID" value="RPA93118.1"/>
    <property type="molecule type" value="Genomic_DNA"/>
</dbReference>